<dbReference type="EMBL" id="JANBUW010000017">
    <property type="protein sequence ID" value="KAJ2851094.1"/>
    <property type="molecule type" value="Genomic_DNA"/>
</dbReference>
<feature type="compositionally biased region" description="Basic residues" evidence="3">
    <location>
        <begin position="786"/>
        <end position="797"/>
    </location>
</feature>
<dbReference type="AlphaFoldDB" id="A0A9W8IFJ4"/>
<protein>
    <submittedName>
        <fullName evidence="5">Bud site selection protein 6</fullName>
    </submittedName>
</protein>
<evidence type="ECO:0000256" key="2">
    <source>
        <dbReference type="SAM" id="Coils"/>
    </source>
</evidence>
<accession>A0A9W8IFJ4</accession>
<gene>
    <name evidence="5" type="primary">BUD6</name>
    <name evidence="5" type="ORF">IWW36_001345</name>
</gene>
<dbReference type="GO" id="GO:0005519">
    <property type="term" value="F:cytoskeletal regulatory protein binding"/>
    <property type="evidence" value="ECO:0007669"/>
    <property type="project" value="InterPro"/>
</dbReference>
<dbReference type="InterPro" id="IPR051825">
    <property type="entry name" value="SRCIN1"/>
</dbReference>
<dbReference type="GO" id="GO:0051286">
    <property type="term" value="C:cell tip"/>
    <property type="evidence" value="ECO:0007669"/>
    <property type="project" value="TreeGrafter"/>
</dbReference>
<keyword evidence="1 2" id="KW-0175">Coiled coil</keyword>
<dbReference type="InterPro" id="IPR022782">
    <property type="entry name" value="AIP3-like_C"/>
</dbReference>
<reference evidence="5" key="1">
    <citation type="submission" date="2022-07" db="EMBL/GenBank/DDBJ databases">
        <title>Phylogenomic reconstructions and comparative analyses of Kickxellomycotina fungi.</title>
        <authorList>
            <person name="Reynolds N.K."/>
            <person name="Stajich J.E."/>
            <person name="Barry K."/>
            <person name="Grigoriev I.V."/>
            <person name="Crous P."/>
            <person name="Smith M.E."/>
        </authorList>
    </citation>
    <scope>NUCLEOTIDE SEQUENCE</scope>
    <source>
        <strain evidence="5">NRRL 1566</strain>
    </source>
</reference>
<dbReference type="Proteomes" id="UP001139887">
    <property type="component" value="Unassembled WGS sequence"/>
</dbReference>
<dbReference type="Gene3D" id="1.20.58.1540">
    <property type="entry name" value="Actin interacting protein 3, C-terminal domain"/>
    <property type="match status" value="1"/>
</dbReference>
<keyword evidence="6" id="KW-1185">Reference proteome</keyword>
<proteinExistence type="predicted"/>
<dbReference type="PANTHER" id="PTHR22741">
    <property type="entry name" value="P140CAP/SNIP-RELATED"/>
    <property type="match status" value="1"/>
</dbReference>
<evidence type="ECO:0000259" key="4">
    <source>
        <dbReference type="SMART" id="SM00806"/>
    </source>
</evidence>
<feature type="region of interest" description="Disordered" evidence="3">
    <location>
        <begin position="25"/>
        <end position="62"/>
    </location>
</feature>
<feature type="compositionally biased region" description="Polar residues" evidence="3">
    <location>
        <begin position="52"/>
        <end position="62"/>
    </location>
</feature>
<evidence type="ECO:0000313" key="5">
    <source>
        <dbReference type="EMBL" id="KAJ2851094.1"/>
    </source>
</evidence>
<feature type="region of interest" description="Disordered" evidence="3">
    <location>
        <begin position="780"/>
        <end position="812"/>
    </location>
</feature>
<dbReference type="InterPro" id="IPR005613">
    <property type="entry name" value="AIP3_C"/>
</dbReference>
<name>A0A9W8IFJ4_9FUNG</name>
<feature type="region of interest" description="Disordered" evidence="3">
    <location>
        <begin position="105"/>
        <end position="128"/>
    </location>
</feature>
<dbReference type="SMART" id="SM00806">
    <property type="entry name" value="AIP3"/>
    <property type="match status" value="1"/>
</dbReference>
<dbReference type="Pfam" id="PF03915">
    <property type="entry name" value="AIP3"/>
    <property type="match status" value="1"/>
</dbReference>
<evidence type="ECO:0000256" key="1">
    <source>
        <dbReference type="ARBA" id="ARBA00023054"/>
    </source>
</evidence>
<dbReference type="PANTHER" id="PTHR22741:SF10">
    <property type="entry name" value="COILED-COIL DOMAIN-CONTAINING PROTEIN CG32809"/>
    <property type="match status" value="1"/>
</dbReference>
<sequence length="812" mass="91222">MDQAPISYRALDSRSPEPLEYTAPAFVAPSRPSPLPRNYHSNNYTYGAPSGSLRSTRSNGAQTYSRGELALGARPAQSSLRRGHAFTAENPRQTFDVNNNAYETVSPPPQQQQQQHLRPFVPDTRDRRTPDIYTQTVDYNYRPQKQPAVSGAPLSVPSGPVLTSYPDNEYAPRTSSIRKYKVGNYEDGGAGPSNNIRYARRGSSASSHNGADAILGRTVSPRPTAALGNARLISGHAKTARDSMSPGPRQVSSHRVEFGYTNPAKATLAQSPEHDDDEIADIIADMTKARISPANNAGNAEKAKQHVLLQLGDDVKRAELCEEPSHTLLANLFIEKYQGRLAENSDAVPEIYIRDAKAGIFYELEDMSDVVDGSVLSWRMKPLAEPDSQKEEPIDTAELAKTLATLNEVVSALPAKIKDGLKNELDTAIQKIHEHTSKSIESITAEVRQNSTLATKQSEEIAMEVEGSHKPNQPSITRSTSMPVFDDVYTKKLQQQLQQTQLELSVERQKHQEYAAKLEQEKSDLATELSKLRADVANHPNVLRVRIEEGKLMLKNEYRMHNSAFEDVHGLVQEMRKDVAQRGSIPSTQMMKRANSKLRNIEKGTEKLIKFINETRSDWKRTWEEELQNILKEQGFVKDVEQMLKELLDDTKHLDDVLDKLGKIIEIKLKERSKEDYVPVAATKFIDVVPADDAHDAKKDFLKQIACVDVDHERRIDALKAAERLRQQELATKVNEFDEELSNFVGQRRLRKTGGTEELERRRAEKEIEVMKDMLKSVEEAEQARRAKVAQRKAAKRQAKEKEQPATTTEQQ</sequence>
<feature type="coiled-coil region" evidence="2">
    <location>
        <begin position="490"/>
        <end position="535"/>
    </location>
</feature>
<organism evidence="5 6">
    <name type="scientific">Coemansia brasiliensis</name>
    <dbReference type="NCBI Taxonomy" id="2650707"/>
    <lineage>
        <taxon>Eukaryota</taxon>
        <taxon>Fungi</taxon>
        <taxon>Fungi incertae sedis</taxon>
        <taxon>Zoopagomycota</taxon>
        <taxon>Kickxellomycotina</taxon>
        <taxon>Kickxellomycetes</taxon>
        <taxon>Kickxellales</taxon>
        <taxon>Kickxellaceae</taxon>
        <taxon>Coemansia</taxon>
    </lineage>
</organism>
<dbReference type="GO" id="GO:0005737">
    <property type="term" value="C:cytoplasm"/>
    <property type="evidence" value="ECO:0007669"/>
    <property type="project" value="TreeGrafter"/>
</dbReference>
<evidence type="ECO:0000256" key="3">
    <source>
        <dbReference type="SAM" id="MobiDB-lite"/>
    </source>
</evidence>
<feature type="domain" description="Actin interacting protein 3 C-terminal" evidence="4">
    <location>
        <begin position="308"/>
        <end position="768"/>
    </location>
</feature>
<dbReference type="GO" id="GO:0030010">
    <property type="term" value="P:establishment of cell polarity"/>
    <property type="evidence" value="ECO:0007669"/>
    <property type="project" value="TreeGrafter"/>
</dbReference>
<evidence type="ECO:0000313" key="6">
    <source>
        <dbReference type="Proteomes" id="UP001139887"/>
    </source>
</evidence>
<dbReference type="OrthoDB" id="783096at2759"/>
<comment type="caution">
    <text evidence="5">The sequence shown here is derived from an EMBL/GenBank/DDBJ whole genome shotgun (WGS) entry which is preliminary data.</text>
</comment>